<dbReference type="KEGG" id="kim:G3T16_00030"/>
<evidence type="ECO:0000313" key="1">
    <source>
        <dbReference type="EMBL" id="QIB64053.1"/>
    </source>
</evidence>
<organism evidence="1 2">
    <name type="scientific">Kineobactrum salinum</name>
    <dbReference type="NCBI Taxonomy" id="2708301"/>
    <lineage>
        <taxon>Bacteria</taxon>
        <taxon>Pseudomonadati</taxon>
        <taxon>Pseudomonadota</taxon>
        <taxon>Gammaproteobacteria</taxon>
        <taxon>Cellvibrionales</taxon>
        <taxon>Halieaceae</taxon>
        <taxon>Kineobactrum</taxon>
    </lineage>
</organism>
<sequence length="65" mass="7658">MPTKHIDERVWREVEKKTVEAVTKTQLGFKDTEILKLLILKGLKTVTEDEIREFKRTGKVMESQK</sequence>
<dbReference type="EMBL" id="CP048711">
    <property type="protein sequence ID" value="QIB64053.1"/>
    <property type="molecule type" value="Genomic_DNA"/>
</dbReference>
<name>A0A6C0TX02_9GAMM</name>
<keyword evidence="2" id="KW-1185">Reference proteome</keyword>
<accession>A0A6C0TX02</accession>
<dbReference type="RefSeq" id="WP_163493305.1">
    <property type="nucleotide sequence ID" value="NZ_CP048711.1"/>
</dbReference>
<dbReference type="Proteomes" id="UP000477680">
    <property type="component" value="Chromosome"/>
</dbReference>
<reference evidence="1 2" key="1">
    <citation type="submission" date="2020-02" db="EMBL/GenBank/DDBJ databases">
        <title>Genome sequencing for Kineobactrum sp. M2.</title>
        <authorList>
            <person name="Park S.-J."/>
        </authorList>
    </citation>
    <scope>NUCLEOTIDE SEQUENCE [LARGE SCALE GENOMIC DNA]</scope>
    <source>
        <strain evidence="1 2">M2</strain>
    </source>
</reference>
<gene>
    <name evidence="1" type="ORF">G3T16_00030</name>
</gene>
<evidence type="ECO:0000313" key="2">
    <source>
        <dbReference type="Proteomes" id="UP000477680"/>
    </source>
</evidence>
<dbReference type="AlphaFoldDB" id="A0A6C0TX02"/>
<protein>
    <submittedName>
        <fullName evidence="1">Uncharacterized protein</fullName>
    </submittedName>
</protein>
<proteinExistence type="predicted"/>